<gene>
    <name evidence="2" type="ordered locus">Fphi_1873</name>
</gene>
<organism evidence="2">
    <name type="scientific">Francisella philomiragia subsp. philomiragia (strain ATCC 25017 / CCUG 19701 / FSC 153 / O#319-036)</name>
    <dbReference type="NCBI Taxonomy" id="484022"/>
    <lineage>
        <taxon>Bacteria</taxon>
        <taxon>Pseudomonadati</taxon>
        <taxon>Pseudomonadota</taxon>
        <taxon>Gammaproteobacteria</taxon>
        <taxon>Thiotrichales</taxon>
        <taxon>Francisellaceae</taxon>
        <taxon>Francisella</taxon>
    </lineage>
</organism>
<dbReference type="EMBL" id="CP000937">
    <property type="protein sequence ID" value="ABZ88099.1"/>
    <property type="molecule type" value="Genomic_DNA"/>
</dbReference>
<sequence>MIFKKIAIILAGAFFGISLLDAVTLEINKTSGNIPGNIVPGVPSSESSSSSNASSGGSSNSGSLVSSLYDAIADEDPFTFNQNIGGTVYTGTSANCTDFKCAVAEINGERWMVQQISNDDPAYNTIQLYKEDSDDSITLYPSYEGGTDIDSSREDAEQLEQLVDDSVILFNEN</sequence>
<evidence type="ECO:0000256" key="1">
    <source>
        <dbReference type="SAM" id="MobiDB-lite"/>
    </source>
</evidence>
<dbReference type="AlphaFoldDB" id="B0U180"/>
<feature type="region of interest" description="Disordered" evidence="1">
    <location>
        <begin position="36"/>
        <end position="60"/>
    </location>
</feature>
<dbReference type="KEGG" id="fph:Fphi_1873"/>
<name>B0U180_FRAP2</name>
<reference evidence="2" key="1">
    <citation type="submission" date="2009-01" db="EMBL/GenBank/DDBJ databases">
        <title>Complete sequence of chromosome of Francisella philomiragia subsp. philomiragia ATCC 25017.</title>
        <authorList>
            <consortium name="US DOE Joint Genome Institute"/>
            <person name="Copeland A."/>
            <person name="Lucas S."/>
            <person name="Lapidus A."/>
            <person name="Barry K."/>
            <person name="Detter J.C."/>
            <person name="Glavina del Rio T."/>
            <person name="Hammon N."/>
            <person name="Israni S."/>
            <person name="Dalin E."/>
            <person name="Tice H."/>
            <person name="Pitluck S."/>
            <person name="Chain P."/>
            <person name="Malfatti S."/>
            <person name="Shin M."/>
            <person name="Vergez L."/>
            <person name="Schmutz J."/>
            <person name="Larimer F."/>
            <person name="Land M."/>
            <person name="Hauser L."/>
            <person name="Richardson P."/>
        </authorList>
    </citation>
    <scope>NUCLEOTIDE SEQUENCE</scope>
    <source>
        <strain evidence="2">ATCC 25017</strain>
    </source>
</reference>
<protein>
    <submittedName>
        <fullName evidence="2">Uncharacterized protein</fullName>
    </submittedName>
</protein>
<dbReference type="HOGENOM" id="CLU_1545372_0_0_6"/>
<evidence type="ECO:0000313" key="2">
    <source>
        <dbReference type="EMBL" id="ABZ88099.1"/>
    </source>
</evidence>
<accession>B0U180</accession>
<feature type="compositionally biased region" description="Low complexity" evidence="1">
    <location>
        <begin position="40"/>
        <end position="60"/>
    </location>
</feature>
<proteinExistence type="predicted"/>